<gene>
    <name evidence="3" type="ORF">GCM10011571_25620</name>
</gene>
<dbReference type="AlphaFoldDB" id="A0A8J2VD53"/>
<reference evidence="3" key="2">
    <citation type="submission" date="2020-09" db="EMBL/GenBank/DDBJ databases">
        <authorList>
            <person name="Sun Q."/>
            <person name="Zhou Y."/>
        </authorList>
    </citation>
    <scope>NUCLEOTIDE SEQUENCE</scope>
    <source>
        <strain evidence="3">CGMCC 1.15179</strain>
    </source>
</reference>
<protein>
    <submittedName>
        <fullName evidence="3">Membrane protein</fullName>
    </submittedName>
</protein>
<feature type="transmembrane region" description="Helical" evidence="2">
    <location>
        <begin position="12"/>
        <end position="30"/>
    </location>
</feature>
<accession>A0A8J2VD53</accession>
<keyword evidence="2" id="KW-0472">Membrane</keyword>
<dbReference type="PANTHER" id="PTHR33219">
    <property type="entry name" value="YLMG HOMOLOG PROTEIN 2, CHLOROPLASTIC"/>
    <property type="match status" value="1"/>
</dbReference>
<dbReference type="InterPro" id="IPR003425">
    <property type="entry name" value="CCB3/YggT"/>
</dbReference>
<reference evidence="3" key="1">
    <citation type="journal article" date="2014" name="Int. J. Syst. Evol. Microbiol.">
        <title>Complete genome sequence of Corynebacterium casei LMG S-19264T (=DSM 44701T), isolated from a smear-ripened cheese.</title>
        <authorList>
            <consortium name="US DOE Joint Genome Institute (JGI-PGF)"/>
            <person name="Walter F."/>
            <person name="Albersmeier A."/>
            <person name="Kalinowski J."/>
            <person name="Ruckert C."/>
        </authorList>
    </citation>
    <scope>NUCLEOTIDE SEQUENCE</scope>
    <source>
        <strain evidence="3">CGMCC 1.15179</strain>
    </source>
</reference>
<evidence type="ECO:0000256" key="1">
    <source>
        <dbReference type="ARBA" id="ARBA00010894"/>
    </source>
</evidence>
<evidence type="ECO:0000256" key="2">
    <source>
        <dbReference type="SAM" id="Phobius"/>
    </source>
</evidence>
<comment type="caution">
    <text evidence="3">The sequence shown here is derived from an EMBL/GenBank/DDBJ whole genome shotgun (WGS) entry which is preliminary data.</text>
</comment>
<dbReference type="Pfam" id="PF02325">
    <property type="entry name" value="CCB3_YggT"/>
    <property type="match status" value="1"/>
</dbReference>
<keyword evidence="4" id="KW-1185">Reference proteome</keyword>
<dbReference type="PANTHER" id="PTHR33219:SF14">
    <property type="entry name" value="PROTEIN COFACTOR ASSEMBLY OF COMPLEX C SUBUNIT B CCB3, CHLOROPLASTIC-RELATED"/>
    <property type="match status" value="1"/>
</dbReference>
<organism evidence="3 4">
    <name type="scientific">Marinithermofilum abyssi</name>
    <dbReference type="NCBI Taxonomy" id="1571185"/>
    <lineage>
        <taxon>Bacteria</taxon>
        <taxon>Bacillati</taxon>
        <taxon>Bacillota</taxon>
        <taxon>Bacilli</taxon>
        <taxon>Bacillales</taxon>
        <taxon>Thermoactinomycetaceae</taxon>
        <taxon>Marinithermofilum</taxon>
    </lineage>
</organism>
<dbReference type="EMBL" id="BMHQ01000009">
    <property type="protein sequence ID" value="GGE22420.1"/>
    <property type="molecule type" value="Genomic_DNA"/>
</dbReference>
<sequence length="91" mass="10498">MNVMMIYDVIGTLFNIYKFLIFGYILLSWFPQARESPVRRAMAHLVEPYLSVFRSIIPPLGMLDISPIIALFALQFIEHGVYFILEALMGL</sequence>
<evidence type="ECO:0000313" key="3">
    <source>
        <dbReference type="EMBL" id="GGE22420.1"/>
    </source>
</evidence>
<dbReference type="RefSeq" id="WP_229751970.1">
    <property type="nucleotide sequence ID" value="NZ_BMHQ01000009.1"/>
</dbReference>
<dbReference type="Proteomes" id="UP000625210">
    <property type="component" value="Unassembled WGS sequence"/>
</dbReference>
<keyword evidence="2" id="KW-1133">Transmembrane helix</keyword>
<keyword evidence="2" id="KW-0812">Transmembrane</keyword>
<comment type="similarity">
    <text evidence="1">Belongs to the YggT family.</text>
</comment>
<proteinExistence type="inferred from homology"/>
<evidence type="ECO:0000313" key="4">
    <source>
        <dbReference type="Proteomes" id="UP000625210"/>
    </source>
</evidence>
<name>A0A8J2VD53_9BACL</name>
<dbReference type="GO" id="GO:0016020">
    <property type="term" value="C:membrane"/>
    <property type="evidence" value="ECO:0007669"/>
    <property type="project" value="InterPro"/>
</dbReference>